<feature type="transmembrane region" description="Helical" evidence="6">
    <location>
        <begin position="28"/>
        <end position="50"/>
    </location>
</feature>
<evidence type="ECO:0000313" key="8">
    <source>
        <dbReference type="EMBL" id="KKK79546.1"/>
    </source>
</evidence>
<evidence type="ECO:0000256" key="2">
    <source>
        <dbReference type="ARBA" id="ARBA00022475"/>
    </source>
</evidence>
<feature type="domain" description="RDD" evidence="7">
    <location>
        <begin position="21"/>
        <end position="153"/>
    </location>
</feature>
<feature type="transmembrane region" description="Helical" evidence="6">
    <location>
        <begin position="70"/>
        <end position="92"/>
    </location>
</feature>
<evidence type="ECO:0000256" key="3">
    <source>
        <dbReference type="ARBA" id="ARBA00022692"/>
    </source>
</evidence>
<dbReference type="InterPro" id="IPR010432">
    <property type="entry name" value="RDD"/>
</dbReference>
<dbReference type="Pfam" id="PF06271">
    <property type="entry name" value="RDD"/>
    <property type="match status" value="1"/>
</dbReference>
<evidence type="ECO:0000256" key="5">
    <source>
        <dbReference type="ARBA" id="ARBA00023136"/>
    </source>
</evidence>
<reference evidence="8" key="1">
    <citation type="journal article" date="2015" name="Nature">
        <title>Complex archaea that bridge the gap between prokaryotes and eukaryotes.</title>
        <authorList>
            <person name="Spang A."/>
            <person name="Saw J.H."/>
            <person name="Jorgensen S.L."/>
            <person name="Zaremba-Niedzwiedzka K."/>
            <person name="Martijn J."/>
            <person name="Lind A.E."/>
            <person name="van Eijk R."/>
            <person name="Schleper C."/>
            <person name="Guy L."/>
            <person name="Ettema T.J."/>
        </authorList>
    </citation>
    <scope>NUCLEOTIDE SEQUENCE</scope>
</reference>
<name>A0A0F9B4N1_9ZZZZ</name>
<gene>
    <name evidence="8" type="ORF">LCGC14_2832420</name>
</gene>
<protein>
    <recommendedName>
        <fullName evidence="7">RDD domain-containing protein</fullName>
    </recommendedName>
</protein>
<proteinExistence type="predicted"/>
<keyword evidence="3 6" id="KW-0812">Transmembrane</keyword>
<sequence>MAPTQRAATHAAGGQLAPLAYAGLQLRIVAFILDVLVIISFGMLFAAAAGGYLVVDSRFNDGNLSDQAPYVAAAIFVAYLFVFVPLYFVLLWSWRGQTIGMMAVHIKLLTRANGRVSLSRSVLRLLGYAASVAPLFLGLVIALFDRERRALHD</sequence>
<dbReference type="PANTHER" id="PTHR36115">
    <property type="entry name" value="PROLINE-RICH ANTIGEN HOMOLOG-RELATED"/>
    <property type="match status" value="1"/>
</dbReference>
<keyword evidence="2" id="KW-1003">Cell membrane</keyword>
<keyword evidence="4 6" id="KW-1133">Transmembrane helix</keyword>
<comment type="caution">
    <text evidence="8">The sequence shown here is derived from an EMBL/GenBank/DDBJ whole genome shotgun (WGS) entry which is preliminary data.</text>
</comment>
<evidence type="ECO:0000256" key="1">
    <source>
        <dbReference type="ARBA" id="ARBA00004651"/>
    </source>
</evidence>
<dbReference type="PANTHER" id="PTHR36115:SF6">
    <property type="entry name" value="PROLINE-RICH ANTIGEN HOMOLOG"/>
    <property type="match status" value="1"/>
</dbReference>
<organism evidence="8">
    <name type="scientific">marine sediment metagenome</name>
    <dbReference type="NCBI Taxonomy" id="412755"/>
    <lineage>
        <taxon>unclassified sequences</taxon>
        <taxon>metagenomes</taxon>
        <taxon>ecological metagenomes</taxon>
    </lineage>
</organism>
<dbReference type="GO" id="GO:0005886">
    <property type="term" value="C:plasma membrane"/>
    <property type="evidence" value="ECO:0007669"/>
    <property type="project" value="UniProtKB-SubCell"/>
</dbReference>
<dbReference type="EMBL" id="LAZR01053977">
    <property type="protein sequence ID" value="KKK79546.1"/>
    <property type="molecule type" value="Genomic_DNA"/>
</dbReference>
<dbReference type="InterPro" id="IPR051791">
    <property type="entry name" value="Pra-immunoreactive"/>
</dbReference>
<keyword evidence="5 6" id="KW-0472">Membrane</keyword>
<evidence type="ECO:0000259" key="7">
    <source>
        <dbReference type="Pfam" id="PF06271"/>
    </source>
</evidence>
<evidence type="ECO:0000256" key="6">
    <source>
        <dbReference type="SAM" id="Phobius"/>
    </source>
</evidence>
<comment type="subcellular location">
    <subcellularLocation>
        <location evidence="1">Cell membrane</location>
        <topology evidence="1">Multi-pass membrane protein</topology>
    </subcellularLocation>
</comment>
<accession>A0A0F9B4N1</accession>
<feature type="non-terminal residue" evidence="8">
    <location>
        <position position="153"/>
    </location>
</feature>
<evidence type="ECO:0000256" key="4">
    <source>
        <dbReference type="ARBA" id="ARBA00022989"/>
    </source>
</evidence>
<dbReference type="AlphaFoldDB" id="A0A0F9B4N1"/>
<feature type="transmembrane region" description="Helical" evidence="6">
    <location>
        <begin position="125"/>
        <end position="144"/>
    </location>
</feature>